<protein>
    <submittedName>
        <fullName evidence="2">HDOD domain-containing protein</fullName>
    </submittedName>
</protein>
<dbReference type="SUPFAM" id="SSF55781">
    <property type="entry name" value="GAF domain-like"/>
    <property type="match status" value="1"/>
</dbReference>
<reference evidence="2 3" key="1">
    <citation type="submission" date="2023-08" db="EMBL/GenBank/DDBJ databases">
        <title>Oxalobacteraceae gen .nov., isolated from river sludge outside the plant.</title>
        <authorList>
            <person name="Zhao S.Y."/>
        </authorList>
    </citation>
    <scope>NUCLEOTIDE SEQUENCE [LARGE SCALE GENOMIC DNA]</scope>
    <source>
        <strain evidence="2 3">R-40</strain>
    </source>
</reference>
<dbReference type="EMBL" id="JAUYVH010000001">
    <property type="protein sequence ID" value="MDQ9169060.1"/>
    <property type="molecule type" value="Genomic_DNA"/>
</dbReference>
<dbReference type="InterPro" id="IPR052340">
    <property type="entry name" value="RNase_Y/CdgJ"/>
</dbReference>
<comment type="caution">
    <text evidence="2">The sequence shown here is derived from an EMBL/GenBank/DDBJ whole genome shotgun (WGS) entry which is preliminary data.</text>
</comment>
<dbReference type="PANTHER" id="PTHR33525">
    <property type="match status" value="1"/>
</dbReference>
<dbReference type="Proteomes" id="UP001225596">
    <property type="component" value="Unassembled WGS sequence"/>
</dbReference>
<keyword evidence="3" id="KW-1185">Reference proteome</keyword>
<dbReference type="Pfam" id="PF08668">
    <property type="entry name" value="HDOD"/>
    <property type="match status" value="1"/>
</dbReference>
<dbReference type="Gene3D" id="1.10.3210.10">
    <property type="entry name" value="Hypothetical protein af1432"/>
    <property type="match status" value="1"/>
</dbReference>
<evidence type="ECO:0000313" key="2">
    <source>
        <dbReference type="EMBL" id="MDQ9169060.1"/>
    </source>
</evidence>
<name>A0ABU1BJ70_9BURK</name>
<dbReference type="PANTHER" id="PTHR33525:SF3">
    <property type="entry name" value="RIBONUCLEASE Y"/>
    <property type="match status" value="1"/>
</dbReference>
<evidence type="ECO:0000313" key="3">
    <source>
        <dbReference type="Proteomes" id="UP001225596"/>
    </source>
</evidence>
<sequence>MQNSLLATGRTNSNPRDIFLQKLDKEIDLPAMGSAVARVVQLASSDDHAVQDLAYFVLSDVALTQKILRLANTVKYRGASGGQITTVSRAIFLLGFETVKTTALTLLLVERLSNLNHSHAVRSELKRAMCASVIGREMARSSKRAGAEEAAIAALFANVGQIMIAAYDYEHYAEIRELTESGRLPEEQAAIKVLGYGYASLSQSILRSWNIPESITHAIAPLSGGMLKPAKSTQEWAQQIALFGVEVTQLVSSASGTKSRQTEDVLIARFGAALNLDRDKLSGVMHTVEAEISMLSKIMDLSEREDEQESEVSEVQPPEIPMQFLMQPDDPLEASQNTERYPSGKPMHARELLLEGVQQMMQMSASAHPKVNDIMLLILETLLNSMGFRFVAICLKDQKGSEFRARLALGDDLQRRKAGFCFKNGSRKDLFMLSMESDSDLMISDASDLKIQDLLPEWHRNLLPDARSFMILPITVNQKPVGFFYGDRALPAPEGVPSDETALIKILKTQLLTALGSRQA</sequence>
<evidence type="ECO:0000259" key="1">
    <source>
        <dbReference type="PROSITE" id="PS51833"/>
    </source>
</evidence>
<gene>
    <name evidence="2" type="ORF">Q8A64_01415</name>
</gene>
<dbReference type="Gene3D" id="3.30.450.40">
    <property type="match status" value="1"/>
</dbReference>
<accession>A0ABU1BJ70</accession>
<organism evidence="2 3">
    <name type="scientific">Keguizhuia sedimenti</name>
    <dbReference type="NCBI Taxonomy" id="3064264"/>
    <lineage>
        <taxon>Bacteria</taxon>
        <taxon>Pseudomonadati</taxon>
        <taxon>Pseudomonadota</taxon>
        <taxon>Betaproteobacteria</taxon>
        <taxon>Burkholderiales</taxon>
        <taxon>Oxalobacteraceae</taxon>
        <taxon>Keguizhuia</taxon>
    </lineage>
</organism>
<dbReference type="SUPFAM" id="SSF109604">
    <property type="entry name" value="HD-domain/PDEase-like"/>
    <property type="match status" value="1"/>
</dbReference>
<dbReference type="RefSeq" id="WP_338434882.1">
    <property type="nucleotide sequence ID" value="NZ_JAUYVH010000001.1"/>
</dbReference>
<dbReference type="PROSITE" id="PS51833">
    <property type="entry name" value="HDOD"/>
    <property type="match status" value="1"/>
</dbReference>
<proteinExistence type="predicted"/>
<dbReference type="InterPro" id="IPR013976">
    <property type="entry name" value="HDOD"/>
</dbReference>
<feature type="domain" description="HDOD" evidence="1">
    <location>
        <begin position="29"/>
        <end position="225"/>
    </location>
</feature>
<dbReference type="InterPro" id="IPR029016">
    <property type="entry name" value="GAF-like_dom_sf"/>
</dbReference>